<dbReference type="Pfam" id="PF25876">
    <property type="entry name" value="HH_MFP_RND"/>
    <property type="match status" value="1"/>
</dbReference>
<dbReference type="Gene3D" id="1.10.287.470">
    <property type="entry name" value="Helix hairpin bin"/>
    <property type="match status" value="1"/>
</dbReference>
<accession>A0ABY3PRG1</accession>
<dbReference type="EMBL" id="CP063845">
    <property type="protein sequence ID" value="UFP96320.1"/>
    <property type="molecule type" value="Genomic_DNA"/>
</dbReference>
<dbReference type="SUPFAM" id="SSF111369">
    <property type="entry name" value="HlyD-like secretion proteins"/>
    <property type="match status" value="1"/>
</dbReference>
<dbReference type="PANTHER" id="PTHR32347:SF27">
    <property type="entry name" value="RND EFFLUX PUMP MEMBRANE FUSION PROTEIN BARREL-SANDWICH DOMAIN-CONTAINING PROTEIN"/>
    <property type="match status" value="1"/>
</dbReference>
<protein>
    <submittedName>
        <fullName evidence="5">Efflux RND transporter periplasmic adaptor subunit</fullName>
    </submittedName>
</protein>
<keyword evidence="2 3" id="KW-0175">Coiled coil</keyword>
<dbReference type="Gene3D" id="2.40.30.170">
    <property type="match status" value="1"/>
</dbReference>
<proteinExistence type="predicted"/>
<evidence type="ECO:0000313" key="6">
    <source>
        <dbReference type="Proteomes" id="UP001054846"/>
    </source>
</evidence>
<dbReference type="InterPro" id="IPR014315">
    <property type="entry name" value="ABC_heterocyst_DevB"/>
</dbReference>
<gene>
    <name evidence="5" type="ORF">ISF26_08965</name>
</gene>
<dbReference type="InterPro" id="IPR050465">
    <property type="entry name" value="UPF0194_transport"/>
</dbReference>
<reference evidence="5 6" key="1">
    <citation type="journal article" date="2021" name="Genome Biol. Evol.">
        <title>Complete Genome Sequencing of a Novel Gloeobacter Species from a Waterfall Cave in Mexico.</title>
        <authorList>
            <person name="Saw J.H."/>
            <person name="Cardona T."/>
            <person name="Montejano G."/>
        </authorList>
    </citation>
    <scope>NUCLEOTIDE SEQUENCE [LARGE SCALE GENOMIC DNA]</scope>
    <source>
        <strain evidence="5">MG652769</strain>
    </source>
</reference>
<evidence type="ECO:0000256" key="3">
    <source>
        <dbReference type="SAM" id="Coils"/>
    </source>
</evidence>
<dbReference type="PANTHER" id="PTHR32347">
    <property type="entry name" value="EFFLUX SYSTEM COMPONENT YKNX-RELATED"/>
    <property type="match status" value="1"/>
</dbReference>
<evidence type="ECO:0000256" key="2">
    <source>
        <dbReference type="ARBA" id="ARBA00023054"/>
    </source>
</evidence>
<name>A0ABY3PRG1_9CYAN</name>
<keyword evidence="6" id="KW-1185">Reference proteome</keyword>
<evidence type="ECO:0000313" key="5">
    <source>
        <dbReference type="EMBL" id="UFP96320.1"/>
    </source>
</evidence>
<evidence type="ECO:0000256" key="1">
    <source>
        <dbReference type="ARBA" id="ARBA00004196"/>
    </source>
</evidence>
<evidence type="ECO:0000259" key="4">
    <source>
        <dbReference type="Pfam" id="PF25876"/>
    </source>
</evidence>
<dbReference type="InterPro" id="IPR058624">
    <property type="entry name" value="MdtA-like_HH"/>
</dbReference>
<dbReference type="Proteomes" id="UP001054846">
    <property type="component" value="Chromosome"/>
</dbReference>
<feature type="domain" description="Multidrug resistance protein MdtA-like alpha-helical hairpin" evidence="4">
    <location>
        <begin position="143"/>
        <end position="202"/>
    </location>
</feature>
<sequence length="361" mass="38566">MGRFTVTFLINRATGRVVLALAALGAGSLLLSWWRPPLAAPVAPVAAAADAAPVRPVAAAVTALGRVEPEREVIRLFAAPAAGGARIERLLVREGERVRRGQAVAILDTHAARQAALAAAQAQVKTQLARLAQVEAGAKAGDLEAQKATIARLQTEVTIARREYERYAALEREGAISGSELDNKWLRVRTAEEQLNQAHATYTSLAEVRPTDVSTARAEVARAMAAARQAQADLDLSVVRSPVAAQVLKIHTWEGELVSSDGIAEIGQTRQMYVVAQVYESDIARVRPGQTAQIRSDAFAGELRGAVDQMGLLIRKQDVLDTDPAADVDSRIVEVRIRIDPSDSPKLAALSNLEVKVALAP</sequence>
<dbReference type="NCBIfam" id="TIGR02971">
    <property type="entry name" value="heterocyst_DevB"/>
    <property type="match status" value="1"/>
</dbReference>
<feature type="coiled-coil region" evidence="3">
    <location>
        <begin position="143"/>
        <end position="170"/>
    </location>
</feature>
<dbReference type="Gene3D" id="2.40.50.100">
    <property type="match status" value="1"/>
</dbReference>
<comment type="subcellular location">
    <subcellularLocation>
        <location evidence="1">Cell envelope</location>
    </subcellularLocation>
</comment>
<organism evidence="5 6">
    <name type="scientific">Gloeobacter morelensis MG652769</name>
    <dbReference type="NCBI Taxonomy" id="2781736"/>
    <lineage>
        <taxon>Bacteria</taxon>
        <taxon>Bacillati</taxon>
        <taxon>Cyanobacteriota</taxon>
        <taxon>Cyanophyceae</taxon>
        <taxon>Gloeobacterales</taxon>
        <taxon>Gloeobacteraceae</taxon>
        <taxon>Gloeobacter</taxon>
        <taxon>Gloeobacter morelensis</taxon>
    </lineage>
</organism>